<gene>
    <name evidence="1" type="ORF">AWB83_05836</name>
</gene>
<evidence type="ECO:0000313" key="1">
    <source>
        <dbReference type="EMBL" id="SAK97623.1"/>
    </source>
</evidence>
<dbReference type="STRING" id="1777144.AWB83_05836"/>
<accession>A0A158DSY0</accession>
<reference evidence="1" key="1">
    <citation type="submission" date="2016-01" db="EMBL/GenBank/DDBJ databases">
        <authorList>
            <person name="Peeters C."/>
        </authorList>
    </citation>
    <scope>NUCLEOTIDE SEQUENCE [LARGE SCALE GENOMIC DNA]</scope>
    <source>
        <strain evidence="1">LMG 29326</strain>
    </source>
</reference>
<dbReference type="AlphaFoldDB" id="A0A158DSY0"/>
<sequence>MPEYTTMRRANVDQHVLKKRKGREKIAAFAFRLMACLRPIYRRSTGGGAHEPSLACGLGA</sequence>
<organism evidence="1 2">
    <name type="scientific">Caballeronia ptereochthonis</name>
    <dbReference type="NCBI Taxonomy" id="1777144"/>
    <lineage>
        <taxon>Bacteria</taxon>
        <taxon>Pseudomonadati</taxon>
        <taxon>Pseudomonadota</taxon>
        <taxon>Betaproteobacteria</taxon>
        <taxon>Burkholderiales</taxon>
        <taxon>Burkholderiaceae</taxon>
        <taxon>Caballeronia</taxon>
    </lineage>
</organism>
<keyword evidence="2" id="KW-1185">Reference proteome</keyword>
<comment type="caution">
    <text evidence="1">The sequence shown here is derived from an EMBL/GenBank/DDBJ whole genome shotgun (WGS) entry which is preliminary data.</text>
</comment>
<evidence type="ECO:0000313" key="2">
    <source>
        <dbReference type="Proteomes" id="UP000054978"/>
    </source>
</evidence>
<name>A0A158DSY0_9BURK</name>
<dbReference type="EMBL" id="FCOB02000036">
    <property type="protein sequence ID" value="SAK97623.1"/>
    <property type="molecule type" value="Genomic_DNA"/>
</dbReference>
<dbReference type="Proteomes" id="UP000054978">
    <property type="component" value="Unassembled WGS sequence"/>
</dbReference>
<proteinExistence type="predicted"/>
<protein>
    <submittedName>
        <fullName evidence="1">Uncharacterized protein</fullName>
    </submittedName>
</protein>